<dbReference type="RefSeq" id="WP_050747277.1">
    <property type="nucleotide sequence ID" value="NC_007712.1"/>
</dbReference>
<organism evidence="1 2">
    <name type="scientific">Sodalis glossinidius (strain morsitans)</name>
    <dbReference type="NCBI Taxonomy" id="343509"/>
    <lineage>
        <taxon>Bacteria</taxon>
        <taxon>Pseudomonadati</taxon>
        <taxon>Pseudomonadota</taxon>
        <taxon>Gammaproteobacteria</taxon>
        <taxon>Enterobacterales</taxon>
        <taxon>Bruguierivoracaceae</taxon>
        <taxon>Sodalis</taxon>
    </lineage>
</organism>
<sequence>MATAAQLLSWIPDSRRNRAMRELAARVRFQQQMADADTYIAQGNRTAALNTLRVLAQTPMSAIWLAQRLQTLGDNTTAVSLVRANLRLGVHGAIGDYVAQIDVLNQAGLTDEAATVLNNPTIAASSTPQALSRLRQGVVISQEDTLRERGQYAAAYNKLIVALQNDPQNTELMLAMARLYQSGKMNAQVAKVYNYG</sequence>
<dbReference type="Gene3D" id="1.25.40.10">
    <property type="entry name" value="Tetratricopeptide repeat domain"/>
    <property type="match status" value="1"/>
</dbReference>
<reference evidence="1 2" key="1">
    <citation type="submission" date="2015-05" db="EMBL/GenBank/DDBJ databases">
        <authorList>
            <person name="Goodhead I."/>
        </authorList>
    </citation>
    <scope>NUCLEOTIDE SEQUENCE [LARGE SCALE GENOMIC DNA]</scope>
    <source>
        <strain evidence="2">morsitans</strain>
    </source>
</reference>
<dbReference type="AlphaFoldDB" id="A0A193QFF7"/>
<gene>
    <name evidence="1" type="primary">acsC_2</name>
    <name evidence="1" type="ORF">SGGMMB4_00110</name>
</gene>
<name>A0A193QFF7_SODGM</name>
<dbReference type="Proteomes" id="UP000245838">
    <property type="component" value="Chromosome sggmmb4_Chromosome"/>
</dbReference>
<proteinExistence type="predicted"/>
<evidence type="ECO:0000313" key="2">
    <source>
        <dbReference type="Proteomes" id="UP000245838"/>
    </source>
</evidence>
<dbReference type="EMBL" id="LN854557">
    <property type="protein sequence ID" value="CRL43660.1"/>
    <property type="molecule type" value="Genomic_DNA"/>
</dbReference>
<accession>A0A193QFF7</accession>
<dbReference type="InterPro" id="IPR011990">
    <property type="entry name" value="TPR-like_helical_dom_sf"/>
</dbReference>
<evidence type="ECO:0000313" key="1">
    <source>
        <dbReference type="EMBL" id="CRL43660.1"/>
    </source>
</evidence>
<protein>
    <submittedName>
        <fullName evidence="1">Cellulose synthase operon protein C</fullName>
    </submittedName>
</protein>